<protein>
    <submittedName>
        <fullName evidence="2">Uncharacterized protein</fullName>
    </submittedName>
</protein>
<feature type="compositionally biased region" description="Gly residues" evidence="1">
    <location>
        <begin position="47"/>
        <end position="59"/>
    </location>
</feature>
<feature type="compositionally biased region" description="Low complexity" evidence="1">
    <location>
        <begin position="131"/>
        <end position="147"/>
    </location>
</feature>
<organism evidence="2 3">
    <name type="scientific">Prorocentrum cordatum</name>
    <dbReference type="NCBI Taxonomy" id="2364126"/>
    <lineage>
        <taxon>Eukaryota</taxon>
        <taxon>Sar</taxon>
        <taxon>Alveolata</taxon>
        <taxon>Dinophyceae</taxon>
        <taxon>Prorocentrales</taxon>
        <taxon>Prorocentraceae</taxon>
        <taxon>Prorocentrum</taxon>
    </lineage>
</organism>
<feature type="region of interest" description="Disordered" evidence="1">
    <location>
        <begin position="1"/>
        <end position="63"/>
    </location>
</feature>
<keyword evidence="3" id="KW-1185">Reference proteome</keyword>
<name>A0ABN9VZU0_9DINO</name>
<evidence type="ECO:0000313" key="2">
    <source>
        <dbReference type="EMBL" id="CAK0879213.1"/>
    </source>
</evidence>
<reference evidence="2" key="1">
    <citation type="submission" date="2023-10" db="EMBL/GenBank/DDBJ databases">
        <authorList>
            <person name="Chen Y."/>
            <person name="Shah S."/>
            <person name="Dougan E. K."/>
            <person name="Thang M."/>
            <person name="Chan C."/>
        </authorList>
    </citation>
    <scope>NUCLEOTIDE SEQUENCE [LARGE SCALE GENOMIC DNA]</scope>
</reference>
<gene>
    <name evidence="2" type="ORF">PCOR1329_LOCUS62692</name>
</gene>
<feature type="non-terminal residue" evidence="2">
    <location>
        <position position="1"/>
    </location>
</feature>
<feature type="region of interest" description="Disordered" evidence="1">
    <location>
        <begin position="120"/>
        <end position="147"/>
    </location>
</feature>
<proteinExistence type="predicted"/>
<evidence type="ECO:0000313" key="3">
    <source>
        <dbReference type="Proteomes" id="UP001189429"/>
    </source>
</evidence>
<comment type="caution">
    <text evidence="2">The sequence shown here is derived from an EMBL/GenBank/DDBJ whole genome shotgun (WGS) entry which is preliminary data.</text>
</comment>
<accession>A0ABN9VZU0</accession>
<evidence type="ECO:0000256" key="1">
    <source>
        <dbReference type="SAM" id="MobiDB-lite"/>
    </source>
</evidence>
<sequence>EEEEEERIRPRGAHKRVPRAASSSGDEEGPAAGHRRLGSPSPEPGGAQRGGLTGEGGKLPGRRLLLRRRRPCLCRQGPRLPSSAGDGCLQGACPPPPAPLCAWPMSAGAPARRCQDMSCSRGGRGREGCRPRPGAAARAPSRHSAGARVARAAAWLARA</sequence>
<dbReference type="EMBL" id="CAUYUJ010017929">
    <property type="protein sequence ID" value="CAK0879213.1"/>
    <property type="molecule type" value="Genomic_DNA"/>
</dbReference>
<dbReference type="Proteomes" id="UP001189429">
    <property type="component" value="Unassembled WGS sequence"/>
</dbReference>